<reference evidence="1 2" key="1">
    <citation type="submission" date="2018-05" db="EMBL/GenBank/DDBJ databases">
        <title>Genetic diversity of glacier-inhabiting Cryobacterium bacteria in China and description of Cryobacterium mengkeensis sp. nov. and Arthrobacter glacialis sp. nov.</title>
        <authorList>
            <person name="Liu Q."/>
            <person name="Xin Y.-H."/>
        </authorList>
    </citation>
    <scope>NUCLEOTIDE SEQUENCE [LARGE SCALE GENOMIC DNA]</scope>
    <source>
        <strain evidence="1 2">GP3</strain>
    </source>
</reference>
<dbReference type="OrthoDB" id="3210682at2"/>
<evidence type="ECO:0000313" key="1">
    <source>
        <dbReference type="EMBL" id="PXA64870.1"/>
    </source>
</evidence>
<dbReference type="InterPro" id="IPR018392">
    <property type="entry name" value="LysM"/>
</dbReference>
<protein>
    <recommendedName>
        <fullName evidence="3">LysM domain-containing protein</fullName>
    </recommendedName>
</protein>
<keyword evidence="2" id="KW-1185">Reference proteome</keyword>
<dbReference type="InterPro" id="IPR036779">
    <property type="entry name" value="LysM_dom_sf"/>
</dbReference>
<accession>A0A2V3DPI5</accession>
<name>A0A2V3DPI5_9MICC</name>
<dbReference type="EMBL" id="QHLZ01000007">
    <property type="protein sequence ID" value="PXA64870.1"/>
    <property type="molecule type" value="Genomic_DNA"/>
</dbReference>
<dbReference type="Gene3D" id="3.10.350.10">
    <property type="entry name" value="LysM domain"/>
    <property type="match status" value="1"/>
</dbReference>
<evidence type="ECO:0008006" key="3">
    <source>
        <dbReference type="Google" id="ProtNLM"/>
    </source>
</evidence>
<proteinExistence type="predicted"/>
<gene>
    <name evidence="1" type="ORF">CVS29_11735</name>
</gene>
<comment type="caution">
    <text evidence="1">The sequence shown here is derived from an EMBL/GenBank/DDBJ whole genome shotgun (WGS) entry which is preliminary data.</text>
</comment>
<organism evidence="1 2">
    <name type="scientific">Arthrobacter psychrochitiniphilus</name>
    <dbReference type="NCBI Taxonomy" id="291045"/>
    <lineage>
        <taxon>Bacteria</taxon>
        <taxon>Bacillati</taxon>
        <taxon>Actinomycetota</taxon>
        <taxon>Actinomycetes</taxon>
        <taxon>Micrococcales</taxon>
        <taxon>Micrococcaceae</taxon>
        <taxon>Arthrobacter</taxon>
    </lineage>
</organism>
<dbReference type="RefSeq" id="WP_110106535.1">
    <property type="nucleotide sequence ID" value="NZ_JACBZZ010000001.1"/>
</dbReference>
<evidence type="ECO:0000313" key="2">
    <source>
        <dbReference type="Proteomes" id="UP000246303"/>
    </source>
</evidence>
<dbReference type="Proteomes" id="UP000246303">
    <property type="component" value="Unassembled WGS sequence"/>
</dbReference>
<sequence>MKPQTRADLAMTAAIAFLGAALVFSGFALLRLQWGGRSMAPTLGFPELLGVAGAGIGFALLCWWLFALCCACLSAFAQRFGAHRLSTLTARWSPAFMRRVVAAIIGINLLGAPLAGAAQAAGVAPLWHTLTVSTAPISGAVSTPSPSSPPVDPLWVPHTPDIAPDLLIRTSPREPADQPEFQEDPTAASGDLRSGDVVVKKGDTLWGIVAEALGPYSTDVEVALAWPQWYGTNRSTIGADPNLILPGQILHAPGNY</sequence>
<dbReference type="CDD" id="cd00118">
    <property type="entry name" value="LysM"/>
    <property type="match status" value="1"/>
</dbReference>
<dbReference type="AlphaFoldDB" id="A0A2V3DPI5"/>